<proteinExistence type="predicted"/>
<gene>
    <name evidence="3" type="primary">LOC117654208</name>
</gene>
<evidence type="ECO:0000313" key="3">
    <source>
        <dbReference type="RefSeq" id="XP_034256352.1"/>
    </source>
</evidence>
<accession>A0A6P9ADN4</accession>
<evidence type="ECO:0000256" key="1">
    <source>
        <dbReference type="SAM" id="SignalP"/>
    </source>
</evidence>
<dbReference type="GeneID" id="117654208"/>
<keyword evidence="2" id="KW-1185">Reference proteome</keyword>
<organism evidence="3">
    <name type="scientific">Thrips palmi</name>
    <name type="common">Melon thrips</name>
    <dbReference type="NCBI Taxonomy" id="161013"/>
    <lineage>
        <taxon>Eukaryota</taxon>
        <taxon>Metazoa</taxon>
        <taxon>Ecdysozoa</taxon>
        <taxon>Arthropoda</taxon>
        <taxon>Hexapoda</taxon>
        <taxon>Insecta</taxon>
        <taxon>Pterygota</taxon>
        <taxon>Neoptera</taxon>
        <taxon>Paraneoptera</taxon>
        <taxon>Thysanoptera</taxon>
        <taxon>Terebrantia</taxon>
        <taxon>Thripoidea</taxon>
        <taxon>Thripidae</taxon>
        <taxon>Thrips</taxon>
    </lineage>
</organism>
<keyword evidence="1" id="KW-0732">Signal</keyword>
<feature type="chain" id="PRO_5028220848" evidence="1">
    <location>
        <begin position="25"/>
        <end position="163"/>
    </location>
</feature>
<dbReference type="Proteomes" id="UP000515158">
    <property type="component" value="Unplaced"/>
</dbReference>
<evidence type="ECO:0000313" key="2">
    <source>
        <dbReference type="Proteomes" id="UP000515158"/>
    </source>
</evidence>
<dbReference type="KEGG" id="tpal:117654208"/>
<protein>
    <submittedName>
        <fullName evidence="3">Uncharacterized protein LOC117654208</fullName>
    </submittedName>
</protein>
<dbReference type="InParanoid" id="A0A6P9ADN4"/>
<dbReference type="RefSeq" id="XP_034256352.1">
    <property type="nucleotide sequence ID" value="XM_034400461.1"/>
</dbReference>
<feature type="signal peptide" evidence="1">
    <location>
        <begin position="1"/>
        <end position="24"/>
    </location>
</feature>
<sequence>MGPPNSSSRHMLLVLFVYLGGVFWPDKKPVIVPKEILETVKDVLEIPDEYQTVQSETSPRAKSFNCPLCDTVQISRNAKQHLVLRCPNREVTSQDKRETIARLIRNNILTVSNRQLVKLEKFVLPESHLTMKIAVYCWGGVILNADYNLMSIYDMFGVSLRAV</sequence>
<dbReference type="AlphaFoldDB" id="A0A6P9ADN4"/>
<name>A0A6P9ADN4_THRPL</name>
<reference evidence="3" key="1">
    <citation type="submission" date="2025-08" db="UniProtKB">
        <authorList>
            <consortium name="RefSeq"/>
        </authorList>
    </citation>
    <scope>IDENTIFICATION</scope>
    <source>
        <tissue evidence="3">Total insect</tissue>
    </source>
</reference>